<dbReference type="SUPFAM" id="SSF48317">
    <property type="entry name" value="Acid phosphatase/Vanadium-dependent haloperoxidase"/>
    <property type="match status" value="1"/>
</dbReference>
<reference evidence="3" key="2">
    <citation type="submission" date="2020-09" db="EMBL/GenBank/DDBJ databases">
        <authorList>
            <person name="Sun Q."/>
            <person name="Ohkuma M."/>
        </authorList>
    </citation>
    <scope>NUCLEOTIDE SEQUENCE</scope>
    <source>
        <strain evidence="3">JCM 4518</strain>
    </source>
</reference>
<dbReference type="RefSeq" id="WP_373298912.1">
    <property type="nucleotide sequence ID" value="NZ_BMUL01000024.1"/>
</dbReference>
<dbReference type="PANTHER" id="PTHR14969">
    <property type="entry name" value="SPHINGOSINE-1-PHOSPHATE PHOSPHOHYDROLASE"/>
    <property type="match status" value="1"/>
</dbReference>
<reference evidence="3" key="1">
    <citation type="journal article" date="2014" name="Int. J. Syst. Evol. Microbiol.">
        <title>Complete genome sequence of Corynebacterium casei LMG S-19264T (=DSM 44701T), isolated from a smear-ripened cheese.</title>
        <authorList>
            <consortium name="US DOE Joint Genome Institute (JGI-PGF)"/>
            <person name="Walter F."/>
            <person name="Albersmeier A."/>
            <person name="Kalinowski J."/>
            <person name="Ruckert C."/>
        </authorList>
    </citation>
    <scope>NUCLEOTIDE SEQUENCE</scope>
    <source>
        <strain evidence="3">JCM 4518</strain>
    </source>
</reference>
<feature type="region of interest" description="Disordered" evidence="1">
    <location>
        <begin position="1"/>
        <end position="46"/>
    </location>
</feature>
<dbReference type="Gene3D" id="1.20.144.10">
    <property type="entry name" value="Phosphatidic acid phosphatase type 2/haloperoxidase"/>
    <property type="match status" value="1"/>
</dbReference>
<sequence>MTGQATAPTAGAAAAPVTAPRAMSGRTRVAGAGTGHPSDDDGRHSASAAPAEMWLTGASRRDFPSGHATTFAMAAGLLVLALSTHPARRPRRATGPVLCWAATVGIGRVCLGAHWASDVVAGRLLALLRTAWGARLLRRLTSPARTCSPSGTPPAETSHP</sequence>
<dbReference type="Proteomes" id="UP000644020">
    <property type="component" value="Unassembled WGS sequence"/>
</dbReference>
<evidence type="ECO:0000256" key="1">
    <source>
        <dbReference type="SAM" id="MobiDB-lite"/>
    </source>
</evidence>
<evidence type="ECO:0000313" key="4">
    <source>
        <dbReference type="Proteomes" id="UP000644020"/>
    </source>
</evidence>
<dbReference type="EMBL" id="BMUL01000024">
    <property type="protein sequence ID" value="GHB08615.1"/>
    <property type="molecule type" value="Genomic_DNA"/>
</dbReference>
<accession>A0A918T920</accession>
<gene>
    <name evidence="3" type="ORF">GCM10010305_59520</name>
</gene>
<dbReference type="CDD" id="cd01610">
    <property type="entry name" value="PAP2_like"/>
    <property type="match status" value="1"/>
</dbReference>
<proteinExistence type="predicted"/>
<name>A0A918T920_9ACTN</name>
<dbReference type="AlphaFoldDB" id="A0A918T920"/>
<evidence type="ECO:0000259" key="2">
    <source>
        <dbReference type="SMART" id="SM00014"/>
    </source>
</evidence>
<evidence type="ECO:0000313" key="3">
    <source>
        <dbReference type="EMBL" id="GHB08615.1"/>
    </source>
</evidence>
<keyword evidence="4" id="KW-1185">Reference proteome</keyword>
<feature type="domain" description="Phosphatidic acid phosphatase type 2/haloperoxidase" evidence="2">
    <location>
        <begin position="9"/>
        <end position="135"/>
    </location>
</feature>
<organism evidence="3 4">
    <name type="scientific">Streptomyces termitum</name>
    <dbReference type="NCBI Taxonomy" id="67368"/>
    <lineage>
        <taxon>Bacteria</taxon>
        <taxon>Bacillati</taxon>
        <taxon>Actinomycetota</taxon>
        <taxon>Actinomycetes</taxon>
        <taxon>Kitasatosporales</taxon>
        <taxon>Streptomycetaceae</taxon>
        <taxon>Streptomyces</taxon>
    </lineage>
</organism>
<dbReference type="InterPro" id="IPR000326">
    <property type="entry name" value="PAP2/HPO"/>
</dbReference>
<feature type="compositionally biased region" description="Low complexity" evidence="1">
    <location>
        <begin position="1"/>
        <end position="22"/>
    </location>
</feature>
<dbReference type="SMART" id="SM00014">
    <property type="entry name" value="acidPPc"/>
    <property type="match status" value="1"/>
</dbReference>
<comment type="caution">
    <text evidence="3">The sequence shown here is derived from an EMBL/GenBank/DDBJ whole genome shotgun (WGS) entry which is preliminary data.</text>
</comment>
<protein>
    <recommendedName>
        <fullName evidence="2">Phosphatidic acid phosphatase type 2/haloperoxidase domain-containing protein</fullName>
    </recommendedName>
</protein>
<dbReference type="PANTHER" id="PTHR14969:SF13">
    <property type="entry name" value="AT30094P"/>
    <property type="match status" value="1"/>
</dbReference>
<dbReference type="Pfam" id="PF01569">
    <property type="entry name" value="PAP2"/>
    <property type="match status" value="1"/>
</dbReference>
<dbReference type="InterPro" id="IPR036938">
    <property type="entry name" value="PAP2/HPO_sf"/>
</dbReference>